<dbReference type="AlphaFoldDB" id="A0A9P8NDU2"/>
<evidence type="ECO:0000313" key="3">
    <source>
        <dbReference type="EMBL" id="KAH1900127.1"/>
    </source>
</evidence>
<evidence type="ECO:0000256" key="1">
    <source>
        <dbReference type="SAM" id="MobiDB-lite"/>
    </source>
</evidence>
<dbReference type="Proteomes" id="UP000813423">
    <property type="component" value="Unassembled WGS sequence"/>
</dbReference>
<dbReference type="EMBL" id="JAIBSC010000079">
    <property type="protein sequence ID" value="KAH1900127.1"/>
    <property type="molecule type" value="Genomic_DNA"/>
</dbReference>
<dbReference type="InterPro" id="IPR056867">
    <property type="entry name" value="LRR_15"/>
</dbReference>
<feature type="region of interest" description="Disordered" evidence="1">
    <location>
        <begin position="182"/>
        <end position="214"/>
    </location>
</feature>
<evidence type="ECO:0000313" key="4">
    <source>
        <dbReference type="Proteomes" id="UP000813423"/>
    </source>
</evidence>
<reference evidence="3" key="1">
    <citation type="submission" date="2021-08" db="EMBL/GenBank/DDBJ databases">
        <title>Global Aspergillus fumigatus from environmental and clinical sources.</title>
        <authorList>
            <person name="Barber A."/>
            <person name="Sae-Ong T."/>
        </authorList>
    </citation>
    <scope>NUCLEOTIDE SEQUENCE</scope>
    <source>
        <strain evidence="3">NRZ-2016-071</strain>
    </source>
</reference>
<gene>
    <name evidence="3" type="ORF">KXV57_008647</name>
</gene>
<organism evidence="3 4">
    <name type="scientific">Aspergillus fumigatus</name>
    <name type="common">Neosartorya fumigata</name>
    <dbReference type="NCBI Taxonomy" id="746128"/>
    <lineage>
        <taxon>Eukaryota</taxon>
        <taxon>Fungi</taxon>
        <taxon>Dikarya</taxon>
        <taxon>Ascomycota</taxon>
        <taxon>Pezizomycotina</taxon>
        <taxon>Eurotiomycetes</taxon>
        <taxon>Eurotiomycetidae</taxon>
        <taxon>Eurotiales</taxon>
        <taxon>Aspergillaceae</taxon>
        <taxon>Aspergillus</taxon>
        <taxon>Aspergillus subgen. Fumigati</taxon>
    </lineage>
</organism>
<sequence length="214" mass="24140">MACSSSCLEPNFTTLSGRYCADAPRVTLVVAPAARKEQPFDTRPMLQRLKTLHIISNDVRDVYSHWQFPPFFHLPSLRNVNMGTVKEYKGWTRLNHPAVSSTSGKSPVASLVLESHCNGRDGVAEFITSCANLKEFRYQHDDDEDWAQTCKNFQPQKIYKALLTQKHSLEVLHLSHNVQVSRFPSDDKDENGPVPLDLITGGAQKPTGYSYPHR</sequence>
<dbReference type="Pfam" id="PF24969">
    <property type="entry name" value="LRR_15"/>
    <property type="match status" value="1"/>
</dbReference>
<protein>
    <recommendedName>
        <fullName evidence="2">Leucine-rich repeat domain-containing protein</fullName>
    </recommendedName>
</protein>
<proteinExistence type="predicted"/>
<evidence type="ECO:0000259" key="2">
    <source>
        <dbReference type="Pfam" id="PF24969"/>
    </source>
</evidence>
<feature type="domain" description="Leucine-rich repeat" evidence="2">
    <location>
        <begin position="45"/>
        <end position="178"/>
    </location>
</feature>
<comment type="caution">
    <text evidence="3">The sequence shown here is derived from an EMBL/GenBank/DDBJ whole genome shotgun (WGS) entry which is preliminary data.</text>
</comment>
<accession>A0A9P8NDU2</accession>
<name>A0A9P8NDU2_ASPFM</name>